<evidence type="ECO:0000256" key="6">
    <source>
        <dbReference type="PIRSR" id="PIRSR600888-3"/>
    </source>
</evidence>
<dbReference type="OrthoDB" id="9800680at2"/>
<dbReference type="RefSeq" id="WP_071945869.1">
    <property type="nucleotide sequence ID" value="NZ_CP018139.1"/>
</dbReference>
<evidence type="ECO:0000313" key="9">
    <source>
        <dbReference type="Proteomes" id="UP000181985"/>
    </source>
</evidence>
<feature type="active site" description="Proton donor" evidence="5">
    <location>
        <position position="130"/>
    </location>
</feature>
<dbReference type="NCBIfam" id="TIGR01221">
    <property type="entry name" value="rmlC"/>
    <property type="match status" value="1"/>
</dbReference>
<comment type="pathway">
    <text evidence="7">Carbohydrate biosynthesis; dTDP-L-rhamnose biosynthesis.</text>
</comment>
<name>A0A1J0VJA2_9GAMM</name>
<dbReference type="UniPathway" id="UPA00124"/>
<gene>
    <name evidence="8" type="ORF">BOX17_14720</name>
</gene>
<dbReference type="PANTHER" id="PTHR21047:SF2">
    <property type="entry name" value="THYMIDINE DIPHOSPHO-4-KETO-RHAMNOSE 3,5-EPIMERASE"/>
    <property type="match status" value="1"/>
</dbReference>
<comment type="catalytic activity">
    <reaction evidence="1 7">
        <text>dTDP-4-dehydro-6-deoxy-alpha-D-glucose = dTDP-4-dehydro-beta-L-rhamnose</text>
        <dbReference type="Rhea" id="RHEA:16969"/>
        <dbReference type="ChEBI" id="CHEBI:57649"/>
        <dbReference type="ChEBI" id="CHEBI:62830"/>
        <dbReference type="EC" id="5.1.3.13"/>
    </reaction>
</comment>
<dbReference type="GO" id="GO:0005829">
    <property type="term" value="C:cytosol"/>
    <property type="evidence" value="ECO:0007669"/>
    <property type="project" value="TreeGrafter"/>
</dbReference>
<keyword evidence="9" id="KW-1185">Reference proteome</keyword>
<evidence type="ECO:0000256" key="4">
    <source>
        <dbReference type="ARBA" id="ARBA00019595"/>
    </source>
</evidence>
<dbReference type="InterPro" id="IPR014710">
    <property type="entry name" value="RmlC-like_jellyroll"/>
</dbReference>
<comment type="subunit">
    <text evidence="7">Homodimer.</text>
</comment>
<reference evidence="9" key="1">
    <citation type="submission" date="2016-11" db="EMBL/GenBank/DDBJ databases">
        <title>Halolamina sediminis sp. nov., an extremely halophilic archaeon isolated from solar salt.</title>
        <authorList>
            <person name="Koh H.-W."/>
            <person name="Rani S."/>
            <person name="Park S.-J."/>
        </authorList>
    </citation>
    <scope>NUCLEOTIDE SEQUENCE [LARGE SCALE GENOMIC DNA]</scope>
    <source>
        <strain evidence="9">Hb3</strain>
    </source>
</reference>
<dbReference type="GO" id="GO:0000271">
    <property type="term" value="P:polysaccharide biosynthetic process"/>
    <property type="evidence" value="ECO:0007669"/>
    <property type="project" value="TreeGrafter"/>
</dbReference>
<dbReference type="PANTHER" id="PTHR21047">
    <property type="entry name" value="DTDP-6-DEOXY-D-GLUCOSE-3,5 EPIMERASE"/>
    <property type="match status" value="1"/>
</dbReference>
<feature type="active site" description="Proton acceptor" evidence="5">
    <location>
        <position position="61"/>
    </location>
</feature>
<dbReference type="EC" id="5.1.3.13" evidence="3 7"/>
<evidence type="ECO:0000256" key="3">
    <source>
        <dbReference type="ARBA" id="ARBA00012098"/>
    </source>
</evidence>
<comment type="similarity">
    <text evidence="7">Belongs to the dTDP-4-dehydrorhamnose 3,5-epimerase family.</text>
</comment>
<dbReference type="EMBL" id="CP018139">
    <property type="protein sequence ID" value="APE32095.1"/>
    <property type="molecule type" value="Genomic_DNA"/>
</dbReference>
<proteinExistence type="inferred from homology"/>
<evidence type="ECO:0000256" key="1">
    <source>
        <dbReference type="ARBA" id="ARBA00001298"/>
    </source>
</evidence>
<dbReference type="SUPFAM" id="SSF51182">
    <property type="entry name" value="RmlC-like cupins"/>
    <property type="match status" value="1"/>
</dbReference>
<dbReference type="Gene3D" id="2.60.120.10">
    <property type="entry name" value="Jelly Rolls"/>
    <property type="match status" value="1"/>
</dbReference>
<evidence type="ECO:0000256" key="7">
    <source>
        <dbReference type="RuleBase" id="RU364069"/>
    </source>
</evidence>
<dbReference type="CDD" id="cd00438">
    <property type="entry name" value="cupin_RmlC"/>
    <property type="match status" value="1"/>
</dbReference>
<dbReference type="GO" id="GO:0008830">
    <property type="term" value="F:dTDP-4-dehydrorhamnose 3,5-epimerase activity"/>
    <property type="evidence" value="ECO:0007669"/>
    <property type="project" value="UniProtKB-UniRule"/>
</dbReference>
<evidence type="ECO:0000256" key="5">
    <source>
        <dbReference type="PIRSR" id="PIRSR600888-1"/>
    </source>
</evidence>
<dbReference type="Proteomes" id="UP000181985">
    <property type="component" value="Chromosome"/>
</dbReference>
<dbReference type="GO" id="GO:0019305">
    <property type="term" value="P:dTDP-rhamnose biosynthetic process"/>
    <property type="evidence" value="ECO:0007669"/>
    <property type="project" value="UniProtKB-UniRule"/>
</dbReference>
<evidence type="ECO:0000256" key="2">
    <source>
        <dbReference type="ARBA" id="ARBA00001997"/>
    </source>
</evidence>
<accession>A0A1J0VJA2</accession>
<feature type="site" description="Participates in a stacking interaction with the thymidine ring of dTDP-4-oxo-6-deoxyglucose" evidence="6">
    <location>
        <position position="136"/>
    </location>
</feature>
<dbReference type="InterPro" id="IPR011051">
    <property type="entry name" value="RmlC_Cupin_sf"/>
</dbReference>
<sequence>MEVLSTRIPDVKLIKHRVFGDERGFFMETWNARTFAEAGVDATFVQDNHSRSLQHTLRGLHYQIQQPQGKLVRVTRGEVFDVAVDLRKGSTTFGQWVGEVLSEDNQHQLWVPPGFAHGFYVMSDSADFQYKCTDYYAPQHERCIHWADRALGIDWPIPDGIDPNISPKDSTGRGIYDSEVYTEKSVLKPIIDF</sequence>
<dbReference type="Pfam" id="PF00908">
    <property type="entry name" value="dTDP_sugar_isom"/>
    <property type="match status" value="1"/>
</dbReference>
<dbReference type="InterPro" id="IPR000888">
    <property type="entry name" value="RmlC-like"/>
</dbReference>
<comment type="function">
    <text evidence="2 7">Catalyzes the epimerization of the C3' and C5'positions of dTDP-6-deoxy-D-xylo-4-hexulose, forming dTDP-6-deoxy-L-lyxo-4-hexulose.</text>
</comment>
<dbReference type="AlphaFoldDB" id="A0A1J0VJA2"/>
<keyword evidence="7" id="KW-0413">Isomerase</keyword>
<organism evidence="8 9">
    <name type="scientific">Halomonas aestuarii</name>
    <dbReference type="NCBI Taxonomy" id="1897729"/>
    <lineage>
        <taxon>Bacteria</taxon>
        <taxon>Pseudomonadati</taxon>
        <taxon>Pseudomonadota</taxon>
        <taxon>Gammaproteobacteria</taxon>
        <taxon>Oceanospirillales</taxon>
        <taxon>Halomonadaceae</taxon>
        <taxon>Halomonas</taxon>
    </lineage>
</organism>
<evidence type="ECO:0000313" key="8">
    <source>
        <dbReference type="EMBL" id="APE32095.1"/>
    </source>
</evidence>
<dbReference type="KEGG" id="hsi:BOX17_14720"/>
<protein>
    <recommendedName>
        <fullName evidence="4 7">dTDP-4-dehydrorhamnose 3,5-epimerase</fullName>
        <ecNumber evidence="3 7">5.1.3.13</ecNumber>
    </recommendedName>
    <alternativeName>
        <fullName evidence="7">Thymidine diphospho-4-keto-rhamnose 3,5-epimerase</fullName>
    </alternativeName>
</protein>